<reference evidence="1" key="1">
    <citation type="submission" date="2021-02" db="EMBL/GenBank/DDBJ databases">
        <title>Neisseriaceae sp. 26B isolated from the cloaca of a Common Toad-headed Turtle (Mesoclemmys nasuta).</title>
        <authorList>
            <person name="Spergser J."/>
            <person name="Busse H.-J."/>
        </authorList>
    </citation>
    <scope>NUCLEOTIDE SEQUENCE</scope>
    <source>
        <strain evidence="1">26B</strain>
    </source>
</reference>
<dbReference type="RefSeq" id="WP_230339382.1">
    <property type="nucleotide sequence ID" value="NZ_CP069798.1"/>
</dbReference>
<evidence type="ECO:0000313" key="1">
    <source>
        <dbReference type="EMBL" id="QRQ82088.1"/>
    </source>
</evidence>
<dbReference type="Proteomes" id="UP000653156">
    <property type="component" value="Chromosome"/>
</dbReference>
<dbReference type="AlphaFoldDB" id="A0A892ZI16"/>
<accession>A0A892ZI16</accession>
<proteinExistence type="predicted"/>
<name>A0A892ZI16_9NEIS</name>
<dbReference type="KEGG" id="ptes:JQU52_01190"/>
<protein>
    <submittedName>
        <fullName evidence="1">Uncharacterized protein</fullName>
    </submittedName>
</protein>
<gene>
    <name evidence="1" type="ORF">JQU52_01190</name>
</gene>
<evidence type="ECO:0000313" key="2">
    <source>
        <dbReference type="Proteomes" id="UP000653156"/>
    </source>
</evidence>
<dbReference type="EMBL" id="CP069798">
    <property type="protein sequence ID" value="QRQ82088.1"/>
    <property type="molecule type" value="Genomic_DNA"/>
</dbReference>
<organism evidence="1 2">
    <name type="scientific">Paralysiella testudinis</name>
    <dbReference type="NCBI Taxonomy" id="2809020"/>
    <lineage>
        <taxon>Bacteria</taxon>
        <taxon>Pseudomonadati</taxon>
        <taxon>Pseudomonadota</taxon>
        <taxon>Betaproteobacteria</taxon>
        <taxon>Neisseriales</taxon>
        <taxon>Neisseriaceae</taxon>
        <taxon>Paralysiella</taxon>
    </lineage>
</organism>
<sequence>MTRAEAETLRRLIPHLDRLAAQLDGLHPQADEQGAEFRALQAMFHDVCRVLSPEQKQRLLHQWQGELQEPLWMQESKPPYTPDELEDDAANDVLAAAVQFLEHDLLHAQD</sequence>
<keyword evidence="2" id="KW-1185">Reference proteome</keyword>